<dbReference type="HOGENOM" id="CLU_966485_0_0_1"/>
<protein>
    <submittedName>
        <fullName evidence="1">Uncharacterized protein</fullName>
    </submittedName>
</protein>
<proteinExistence type="predicted"/>
<name>A0A0C9Y3G7_9AGAR</name>
<evidence type="ECO:0000313" key="2">
    <source>
        <dbReference type="Proteomes" id="UP000054477"/>
    </source>
</evidence>
<evidence type="ECO:0000313" key="1">
    <source>
        <dbReference type="EMBL" id="KIK04622.1"/>
    </source>
</evidence>
<dbReference type="AlphaFoldDB" id="A0A0C9Y3G7"/>
<reference evidence="2" key="2">
    <citation type="submission" date="2015-01" db="EMBL/GenBank/DDBJ databases">
        <title>Evolutionary Origins and Diversification of the Mycorrhizal Mutualists.</title>
        <authorList>
            <consortium name="DOE Joint Genome Institute"/>
            <consortium name="Mycorrhizal Genomics Consortium"/>
            <person name="Kohler A."/>
            <person name="Kuo A."/>
            <person name="Nagy L.G."/>
            <person name="Floudas D."/>
            <person name="Copeland A."/>
            <person name="Barry K.W."/>
            <person name="Cichocki N."/>
            <person name="Veneault-Fourrey C."/>
            <person name="LaButti K."/>
            <person name="Lindquist E.A."/>
            <person name="Lipzen A."/>
            <person name="Lundell T."/>
            <person name="Morin E."/>
            <person name="Murat C."/>
            <person name="Riley R."/>
            <person name="Ohm R."/>
            <person name="Sun H."/>
            <person name="Tunlid A."/>
            <person name="Henrissat B."/>
            <person name="Grigoriev I.V."/>
            <person name="Hibbett D.S."/>
            <person name="Martin F."/>
        </authorList>
    </citation>
    <scope>NUCLEOTIDE SEQUENCE [LARGE SCALE GENOMIC DNA]</scope>
    <source>
        <strain evidence="2">LaAM-08-1</strain>
    </source>
</reference>
<accession>A0A0C9Y3G7</accession>
<dbReference type="EMBL" id="KN838567">
    <property type="protein sequence ID" value="KIK04622.1"/>
    <property type="molecule type" value="Genomic_DNA"/>
</dbReference>
<dbReference type="Proteomes" id="UP000054477">
    <property type="component" value="Unassembled WGS sequence"/>
</dbReference>
<sequence length="310" mass="35516">MTTKVIPEGHTFLNVGSFVTTKAKDIAVDLFKKADNRNPDIFEMYIYNDFYAYAILDLVDKSLATLHAKIIKKDWDEAYSILEGLSAFTDMEGTWTRWFSSHQTKSTYTMIMCFFFFAECDDGDRVQVTNKVYGASVVAVLRGLHKAGRLNPAEFPSLENLLKTIASFGETMESCSCNSHYAKLARAIARRLFKDKTEADLALEKARLNEWVESFEDKKERDEIKADLKEKEEEDDDGSEKFWFKKGKICDEDEKDPDWVLSRVWKEYKSHLSSVPSGPIRGPGSWDISKWSAAQKKPFEFGNDGSEDEF</sequence>
<organism evidence="1 2">
    <name type="scientific">Laccaria amethystina LaAM-08-1</name>
    <dbReference type="NCBI Taxonomy" id="1095629"/>
    <lineage>
        <taxon>Eukaryota</taxon>
        <taxon>Fungi</taxon>
        <taxon>Dikarya</taxon>
        <taxon>Basidiomycota</taxon>
        <taxon>Agaricomycotina</taxon>
        <taxon>Agaricomycetes</taxon>
        <taxon>Agaricomycetidae</taxon>
        <taxon>Agaricales</taxon>
        <taxon>Agaricineae</taxon>
        <taxon>Hydnangiaceae</taxon>
        <taxon>Laccaria</taxon>
    </lineage>
</organism>
<keyword evidence="2" id="KW-1185">Reference proteome</keyword>
<reference evidence="1 2" key="1">
    <citation type="submission" date="2014-04" db="EMBL/GenBank/DDBJ databases">
        <authorList>
            <consortium name="DOE Joint Genome Institute"/>
            <person name="Kuo A."/>
            <person name="Kohler A."/>
            <person name="Nagy L.G."/>
            <person name="Floudas D."/>
            <person name="Copeland A."/>
            <person name="Barry K.W."/>
            <person name="Cichocki N."/>
            <person name="Veneault-Fourrey C."/>
            <person name="LaButti K."/>
            <person name="Lindquist E.A."/>
            <person name="Lipzen A."/>
            <person name="Lundell T."/>
            <person name="Morin E."/>
            <person name="Murat C."/>
            <person name="Sun H."/>
            <person name="Tunlid A."/>
            <person name="Henrissat B."/>
            <person name="Grigoriev I.V."/>
            <person name="Hibbett D.S."/>
            <person name="Martin F."/>
            <person name="Nordberg H.P."/>
            <person name="Cantor M.N."/>
            <person name="Hua S.X."/>
        </authorList>
    </citation>
    <scope>NUCLEOTIDE SEQUENCE [LARGE SCALE GENOMIC DNA]</scope>
    <source>
        <strain evidence="1 2">LaAM-08-1</strain>
    </source>
</reference>
<dbReference type="OrthoDB" id="10037289at2759"/>
<gene>
    <name evidence="1" type="ORF">K443DRAFT_4393</name>
</gene>